<dbReference type="AlphaFoldDB" id="A0A6I8P0Y4"/>
<reference evidence="2" key="2">
    <citation type="submission" date="2025-08" db="UniProtKB">
        <authorList>
            <consortium name="Ensembl"/>
        </authorList>
    </citation>
    <scope>IDENTIFICATION</scope>
    <source>
        <strain evidence="2">Glennie</strain>
    </source>
</reference>
<feature type="region of interest" description="Disordered" evidence="1">
    <location>
        <begin position="20"/>
        <end position="88"/>
    </location>
</feature>
<dbReference type="Ensembl" id="ENSOANT00000067840.1">
    <property type="protein sequence ID" value="ENSOANP00000046707.1"/>
    <property type="gene ID" value="ENSOANG00000044912.1"/>
</dbReference>
<dbReference type="InParanoid" id="A0A6I8P0Y4"/>
<organism evidence="2 3">
    <name type="scientific">Ornithorhynchus anatinus</name>
    <name type="common">Duckbill platypus</name>
    <dbReference type="NCBI Taxonomy" id="9258"/>
    <lineage>
        <taxon>Eukaryota</taxon>
        <taxon>Metazoa</taxon>
        <taxon>Chordata</taxon>
        <taxon>Craniata</taxon>
        <taxon>Vertebrata</taxon>
        <taxon>Euteleostomi</taxon>
        <taxon>Mammalia</taxon>
        <taxon>Monotremata</taxon>
        <taxon>Ornithorhynchidae</taxon>
        <taxon>Ornithorhynchus</taxon>
    </lineage>
</organism>
<evidence type="ECO:0000313" key="3">
    <source>
        <dbReference type="Proteomes" id="UP000002279"/>
    </source>
</evidence>
<evidence type="ECO:0000256" key="1">
    <source>
        <dbReference type="SAM" id="MobiDB-lite"/>
    </source>
</evidence>
<name>A0A6I8P0Y4_ORNAN</name>
<accession>A0A6I8P0Y4</accession>
<feature type="compositionally biased region" description="Basic and acidic residues" evidence="1">
    <location>
        <begin position="33"/>
        <end position="73"/>
    </location>
</feature>
<sequence>MWPKAPSVLRGSAGATKALALGRGLRSPSRGSWESRGHPRTVHRDGPGRGPGQEEIRRAREAKTRKGLEDRVRPPRQKVGPPSPPASRSVLFIERFLRAEH</sequence>
<dbReference type="Bgee" id="ENSOANG00000044912">
    <property type="expression patterns" value="Expressed in heart and 7 other cell types or tissues"/>
</dbReference>
<protein>
    <submittedName>
        <fullName evidence="2">Uncharacterized protein</fullName>
    </submittedName>
</protein>
<keyword evidence="3" id="KW-1185">Reference proteome</keyword>
<proteinExistence type="predicted"/>
<reference evidence="2 3" key="1">
    <citation type="journal article" date="2008" name="Nature">
        <title>Genome analysis of the platypus reveals unique signatures of evolution.</title>
        <authorList>
            <person name="Warren W.C."/>
            <person name="Hillier L.W."/>
            <person name="Marshall Graves J.A."/>
            <person name="Birney E."/>
            <person name="Ponting C.P."/>
            <person name="Grutzner F."/>
            <person name="Belov K."/>
            <person name="Miller W."/>
            <person name="Clarke L."/>
            <person name="Chinwalla A.T."/>
            <person name="Yang S.P."/>
            <person name="Heger A."/>
            <person name="Locke D.P."/>
            <person name="Miethke P."/>
            <person name="Waters P.D."/>
            <person name="Veyrunes F."/>
            <person name="Fulton L."/>
            <person name="Fulton B."/>
            <person name="Graves T."/>
            <person name="Wallis J."/>
            <person name="Puente X.S."/>
            <person name="Lopez-Otin C."/>
            <person name="Ordonez G.R."/>
            <person name="Eichler E.E."/>
            <person name="Chen L."/>
            <person name="Cheng Z."/>
            <person name="Deakin J.E."/>
            <person name="Alsop A."/>
            <person name="Thompson K."/>
            <person name="Kirby P."/>
            <person name="Papenfuss A.T."/>
            <person name="Wakefield M.J."/>
            <person name="Olender T."/>
            <person name="Lancet D."/>
            <person name="Huttley G.A."/>
            <person name="Smit A.F."/>
            <person name="Pask A."/>
            <person name="Temple-Smith P."/>
            <person name="Batzer M.A."/>
            <person name="Walker J.A."/>
            <person name="Konkel M.K."/>
            <person name="Harris R.S."/>
            <person name="Whittington C.M."/>
            <person name="Wong E.S."/>
            <person name="Gemmell N.J."/>
            <person name="Buschiazzo E."/>
            <person name="Vargas Jentzsch I.M."/>
            <person name="Merkel A."/>
            <person name="Schmitz J."/>
            <person name="Zemann A."/>
            <person name="Churakov G."/>
            <person name="Kriegs J.O."/>
            <person name="Brosius J."/>
            <person name="Murchison E.P."/>
            <person name="Sachidanandam R."/>
            <person name="Smith C."/>
            <person name="Hannon G.J."/>
            <person name="Tsend-Ayush E."/>
            <person name="McMillan D."/>
            <person name="Attenborough R."/>
            <person name="Rens W."/>
            <person name="Ferguson-Smith M."/>
            <person name="Lefevre C.M."/>
            <person name="Sharp J.A."/>
            <person name="Nicholas K.R."/>
            <person name="Ray D.A."/>
            <person name="Kube M."/>
            <person name="Reinhardt R."/>
            <person name="Pringle T.H."/>
            <person name="Taylor J."/>
            <person name="Jones R.C."/>
            <person name="Nixon B."/>
            <person name="Dacheux J.L."/>
            <person name="Niwa H."/>
            <person name="Sekita Y."/>
            <person name="Huang X."/>
            <person name="Stark A."/>
            <person name="Kheradpour P."/>
            <person name="Kellis M."/>
            <person name="Flicek P."/>
            <person name="Chen Y."/>
            <person name="Webber C."/>
            <person name="Hardison R."/>
            <person name="Nelson J."/>
            <person name="Hallsworth-Pepin K."/>
            <person name="Delehaunty K."/>
            <person name="Markovic C."/>
            <person name="Minx P."/>
            <person name="Feng Y."/>
            <person name="Kremitzki C."/>
            <person name="Mitreva M."/>
            <person name="Glasscock J."/>
            <person name="Wylie T."/>
            <person name="Wohldmann P."/>
            <person name="Thiru P."/>
            <person name="Nhan M.N."/>
            <person name="Pohl C.S."/>
            <person name="Smith S.M."/>
            <person name="Hou S."/>
            <person name="Nefedov M."/>
            <person name="de Jong P.J."/>
            <person name="Renfree M.B."/>
            <person name="Mardis E.R."/>
            <person name="Wilson R.K."/>
        </authorList>
    </citation>
    <scope>NUCLEOTIDE SEQUENCE [LARGE SCALE GENOMIC DNA]</scope>
    <source>
        <strain evidence="2 3">Glennie</strain>
    </source>
</reference>
<dbReference type="Proteomes" id="UP000002279">
    <property type="component" value="Chromosome 5"/>
</dbReference>
<reference evidence="2" key="3">
    <citation type="submission" date="2025-09" db="UniProtKB">
        <authorList>
            <consortium name="Ensembl"/>
        </authorList>
    </citation>
    <scope>IDENTIFICATION</scope>
    <source>
        <strain evidence="2">Glennie</strain>
    </source>
</reference>
<evidence type="ECO:0000313" key="2">
    <source>
        <dbReference type="Ensembl" id="ENSOANP00000046707.1"/>
    </source>
</evidence>